<feature type="coiled-coil region" evidence="1">
    <location>
        <begin position="189"/>
        <end position="316"/>
    </location>
</feature>
<feature type="coiled-coil region" evidence="1">
    <location>
        <begin position="93"/>
        <end position="162"/>
    </location>
</feature>
<dbReference type="Proteomes" id="UP001149090">
    <property type="component" value="Unassembled WGS sequence"/>
</dbReference>
<sequence length="555" mass="65787">MSKSTPISPIQTPIHHNFLTPKKINKESYQKFLDQFWKNGQKSNEITRSQTKTIQNQLQEIEQLLCEREHDLLLAAQIGQSLLQTNYSLESKVENYSILLEKEESKKADLISENNQLFEELKKCENQNHKLEFEINKLRKENKNLTEDHENLFKDFQKMEENQKKFLTQTFAFSEVRKNDLKSYDENYLQKKLMKISRLKSELENAQNENLRLRHQQIQNKELKNKISELEHENQFLSNELSEANMKVKQVQNQVLILRDGSVKKLQYQQLESQFKEVTKSLEALQLSQITLEERINNDMNIIQNQREEISRLERINQEPPLVEERKPILKNSLFSEVRKVHPLKSTLFNQNFLDQTNHVNEKNPDQKNERENNLSILDSNQQTKQFPRSQVSQKLKMSSFDFENRIESEKICSEPNIPKKFQDSKQFFNLENLNQSISQIFQGNDSELFCNFLKRFNKSNIRYLNLRLSNEMKSLQSFSDHFLLLVEKCNSQLDDLIGDCSNFQKKINQNSGGFLIAKLFIENCQSMKDINILASKLYEPVFKKIEKFTHFKRI</sequence>
<proteinExistence type="predicted"/>
<evidence type="ECO:0000313" key="3">
    <source>
        <dbReference type="EMBL" id="KAJ5078460.1"/>
    </source>
</evidence>
<organism evidence="3 4">
    <name type="scientific">Anaeramoeba ignava</name>
    <name type="common">Anaerobic marine amoeba</name>
    <dbReference type="NCBI Taxonomy" id="1746090"/>
    <lineage>
        <taxon>Eukaryota</taxon>
        <taxon>Metamonada</taxon>
        <taxon>Anaeramoebidae</taxon>
        <taxon>Anaeramoeba</taxon>
    </lineage>
</organism>
<accession>A0A9Q0LTK6</accession>
<feature type="domain" description="HAP1 N-terminal" evidence="2">
    <location>
        <begin position="49"/>
        <end position="95"/>
    </location>
</feature>
<gene>
    <name evidence="3" type="ORF">M0811_04785</name>
</gene>
<name>A0A9Q0LTK6_ANAIG</name>
<dbReference type="AlphaFoldDB" id="A0A9Q0LTK6"/>
<dbReference type="InterPro" id="IPR006933">
    <property type="entry name" value="HAP1_N"/>
</dbReference>
<protein>
    <submittedName>
        <fullName evidence="3">Bicd family-like cargo adapter</fullName>
    </submittedName>
</protein>
<reference evidence="3" key="1">
    <citation type="submission" date="2022-10" db="EMBL/GenBank/DDBJ databases">
        <title>Novel sulphate-reducing endosymbionts in the free-living metamonad Anaeramoeba.</title>
        <authorList>
            <person name="Jerlstrom-Hultqvist J."/>
            <person name="Cepicka I."/>
            <person name="Gallot-Lavallee L."/>
            <person name="Salas-Leiva D."/>
            <person name="Curtis B.A."/>
            <person name="Zahonova K."/>
            <person name="Pipaliya S."/>
            <person name="Dacks J."/>
            <person name="Roger A.J."/>
        </authorList>
    </citation>
    <scope>NUCLEOTIDE SEQUENCE</scope>
    <source>
        <strain evidence="3">BMAN</strain>
    </source>
</reference>
<dbReference type="EMBL" id="JAPDFW010000053">
    <property type="protein sequence ID" value="KAJ5078460.1"/>
    <property type="molecule type" value="Genomic_DNA"/>
</dbReference>
<evidence type="ECO:0000259" key="2">
    <source>
        <dbReference type="Pfam" id="PF04849"/>
    </source>
</evidence>
<keyword evidence="4" id="KW-1185">Reference proteome</keyword>
<comment type="caution">
    <text evidence="3">The sequence shown here is derived from an EMBL/GenBank/DDBJ whole genome shotgun (WGS) entry which is preliminary data.</text>
</comment>
<evidence type="ECO:0000313" key="4">
    <source>
        <dbReference type="Proteomes" id="UP001149090"/>
    </source>
</evidence>
<keyword evidence="1" id="KW-0175">Coiled coil</keyword>
<evidence type="ECO:0000256" key="1">
    <source>
        <dbReference type="SAM" id="Coils"/>
    </source>
</evidence>
<dbReference type="Pfam" id="PF04849">
    <property type="entry name" value="HAP1_N"/>
    <property type="match status" value="1"/>
</dbReference>